<dbReference type="HOGENOM" id="CLU_020473_1_0_10"/>
<keyword evidence="1" id="KW-0812">Transmembrane</keyword>
<dbReference type="InterPro" id="IPR050640">
    <property type="entry name" value="Bact_2-comp_sensor_kinase"/>
</dbReference>
<feature type="domain" description="Signal transduction histidine kinase internal region" evidence="2">
    <location>
        <begin position="167"/>
        <end position="244"/>
    </location>
</feature>
<name>L0G1H8_ECHVK</name>
<dbReference type="InterPro" id="IPR010559">
    <property type="entry name" value="Sig_transdc_His_kin_internal"/>
</dbReference>
<dbReference type="GO" id="GO:0016020">
    <property type="term" value="C:membrane"/>
    <property type="evidence" value="ECO:0007669"/>
    <property type="project" value="InterPro"/>
</dbReference>
<dbReference type="eggNOG" id="COG2972">
    <property type="taxonomic scope" value="Bacteria"/>
</dbReference>
<proteinExistence type="predicted"/>
<feature type="transmembrane region" description="Helical" evidence="1">
    <location>
        <begin position="73"/>
        <end position="93"/>
    </location>
</feature>
<dbReference type="PANTHER" id="PTHR34220:SF7">
    <property type="entry name" value="SENSOR HISTIDINE KINASE YPDA"/>
    <property type="match status" value="1"/>
</dbReference>
<dbReference type="Gene3D" id="3.30.565.10">
    <property type="entry name" value="Histidine kinase-like ATPase, C-terminal domain"/>
    <property type="match status" value="1"/>
</dbReference>
<dbReference type="GO" id="GO:0000155">
    <property type="term" value="F:phosphorelay sensor kinase activity"/>
    <property type="evidence" value="ECO:0007669"/>
    <property type="project" value="InterPro"/>
</dbReference>
<protein>
    <submittedName>
        <fullName evidence="3">Putative regulator of cell autolysis</fullName>
    </submittedName>
</protein>
<dbReference type="STRING" id="926556.Echvi_3827"/>
<dbReference type="KEGG" id="evi:Echvi_3827"/>
<dbReference type="Pfam" id="PF06580">
    <property type="entry name" value="His_kinase"/>
    <property type="match status" value="1"/>
</dbReference>
<evidence type="ECO:0000256" key="1">
    <source>
        <dbReference type="SAM" id="Phobius"/>
    </source>
</evidence>
<dbReference type="PANTHER" id="PTHR34220">
    <property type="entry name" value="SENSOR HISTIDINE KINASE YPDA"/>
    <property type="match status" value="1"/>
</dbReference>
<sequence>MYEGLKLHKHVSILIHILAWLLIGAVLFLLGPLSWNTTLPVEFWYRQLTLVVVLVAFFYTNKDFFVPKLLFNGKNWLFLLVILGLCFTLMYAVEYFERLIRLPELMHEAFHPDDDKPYKPKKDYIDVFLLLVLFLAAGISTSIAAVQKWQADETLRRQLDQQRISSELSYLKAQINPHFFFNTLNNIYSLTSIDVESARIALHKLSRMMRYVLYETEKDQTLLSKEIGFIKDFIELMKLRISEKVQIELDIEDHVEDRVVAPMLLLPFVENCFKHGVSSRYPGIISIRIHTENDLLTLETSNKIVPKNMGSPESHQHGIGLSNTKRRLSLLYHKKHELLIDDQNAENEYRVTLKINLA</sequence>
<dbReference type="AlphaFoldDB" id="L0G1H8"/>
<keyword evidence="4" id="KW-1185">Reference proteome</keyword>
<evidence type="ECO:0000259" key="2">
    <source>
        <dbReference type="Pfam" id="PF06580"/>
    </source>
</evidence>
<dbReference type="EMBL" id="CP003346">
    <property type="protein sequence ID" value="AGA80039.1"/>
    <property type="molecule type" value="Genomic_DNA"/>
</dbReference>
<dbReference type="InterPro" id="IPR036890">
    <property type="entry name" value="HATPase_C_sf"/>
</dbReference>
<feature type="transmembrane region" description="Helical" evidence="1">
    <location>
        <begin position="12"/>
        <end position="31"/>
    </location>
</feature>
<evidence type="ECO:0000313" key="3">
    <source>
        <dbReference type="EMBL" id="AGA80039.1"/>
    </source>
</evidence>
<organism evidence="3 4">
    <name type="scientific">Echinicola vietnamensis (strain DSM 17526 / LMG 23754 / KMM 6221)</name>
    <dbReference type="NCBI Taxonomy" id="926556"/>
    <lineage>
        <taxon>Bacteria</taxon>
        <taxon>Pseudomonadati</taxon>
        <taxon>Bacteroidota</taxon>
        <taxon>Cytophagia</taxon>
        <taxon>Cytophagales</taxon>
        <taxon>Cyclobacteriaceae</taxon>
        <taxon>Echinicola</taxon>
    </lineage>
</organism>
<feature type="transmembrane region" description="Helical" evidence="1">
    <location>
        <begin position="127"/>
        <end position="146"/>
    </location>
</feature>
<accession>L0G1H8</accession>
<feature type="transmembrane region" description="Helical" evidence="1">
    <location>
        <begin position="43"/>
        <end position="61"/>
    </location>
</feature>
<dbReference type="RefSeq" id="WP_015267581.1">
    <property type="nucleotide sequence ID" value="NC_019904.1"/>
</dbReference>
<dbReference type="OrthoDB" id="9792992at2"/>
<reference evidence="4" key="1">
    <citation type="submission" date="2012-02" db="EMBL/GenBank/DDBJ databases">
        <title>The complete genome of Echinicola vietnamensis DSM 17526.</title>
        <authorList>
            <person name="Lucas S."/>
            <person name="Copeland A."/>
            <person name="Lapidus A."/>
            <person name="Glavina del Rio T."/>
            <person name="Dalin E."/>
            <person name="Tice H."/>
            <person name="Bruce D."/>
            <person name="Goodwin L."/>
            <person name="Pitluck S."/>
            <person name="Peters L."/>
            <person name="Ovchinnikova G."/>
            <person name="Teshima H."/>
            <person name="Kyrpides N."/>
            <person name="Mavromatis K."/>
            <person name="Ivanova N."/>
            <person name="Brettin T."/>
            <person name="Detter J.C."/>
            <person name="Han C."/>
            <person name="Larimer F."/>
            <person name="Land M."/>
            <person name="Hauser L."/>
            <person name="Markowitz V."/>
            <person name="Cheng J.-F."/>
            <person name="Hugenholtz P."/>
            <person name="Woyke T."/>
            <person name="Wu D."/>
            <person name="Brambilla E."/>
            <person name="Klenk H.-P."/>
            <person name="Eisen J.A."/>
        </authorList>
    </citation>
    <scope>NUCLEOTIDE SEQUENCE [LARGE SCALE GENOMIC DNA]</scope>
    <source>
        <strain evidence="4">DSM 17526 / LMG 23754 / KMM 6221</strain>
    </source>
</reference>
<dbReference type="Proteomes" id="UP000010796">
    <property type="component" value="Chromosome"/>
</dbReference>
<keyword evidence="1" id="KW-0472">Membrane</keyword>
<dbReference type="SUPFAM" id="SSF55874">
    <property type="entry name" value="ATPase domain of HSP90 chaperone/DNA topoisomerase II/histidine kinase"/>
    <property type="match status" value="1"/>
</dbReference>
<dbReference type="PATRIC" id="fig|926556.3.peg.4027"/>
<gene>
    <name evidence="3" type="ordered locus">Echvi_3827</name>
</gene>
<evidence type="ECO:0000313" key="4">
    <source>
        <dbReference type="Proteomes" id="UP000010796"/>
    </source>
</evidence>
<keyword evidence="1" id="KW-1133">Transmembrane helix</keyword>